<evidence type="ECO:0000313" key="22">
    <source>
        <dbReference type="Proteomes" id="UP000326912"/>
    </source>
</evidence>
<evidence type="ECO:0000259" key="20">
    <source>
        <dbReference type="SMART" id="SM00382"/>
    </source>
</evidence>
<dbReference type="SUPFAM" id="SSF52540">
    <property type="entry name" value="P-loop containing nucleoside triphosphate hydrolases"/>
    <property type="match status" value="1"/>
</dbReference>
<feature type="binding site" evidence="19">
    <location>
        <position position="92"/>
    </location>
    <ligand>
        <name>GTP</name>
        <dbReference type="ChEBI" id="CHEBI:37565"/>
    </ligand>
</feature>
<dbReference type="GO" id="GO:0005525">
    <property type="term" value="F:GTP binding"/>
    <property type="evidence" value="ECO:0007669"/>
    <property type="project" value="UniProtKB-KW"/>
</dbReference>
<comment type="pathway">
    <text evidence="6">Cofactor biosynthesis; adenosylcobalamin biosynthesis; adenosylcobalamin from cob(II)yrinate a,c-diamide: step 5/7.</text>
</comment>
<evidence type="ECO:0000256" key="1">
    <source>
        <dbReference type="ARBA" id="ARBA00000312"/>
    </source>
</evidence>
<evidence type="ECO:0000256" key="19">
    <source>
        <dbReference type="PIRSR" id="PIRSR006135-2"/>
    </source>
</evidence>
<evidence type="ECO:0000256" key="13">
    <source>
        <dbReference type="ARBA" id="ARBA00022777"/>
    </source>
</evidence>
<protein>
    <recommendedName>
        <fullName evidence="16">Adenosylcobinamide kinase</fullName>
        <ecNumber evidence="8">2.7.1.156</ecNumber>
        <ecNumber evidence="9">2.7.7.62</ecNumber>
    </recommendedName>
    <alternativeName>
        <fullName evidence="17">Adenosylcobinamide-phosphate guanylyltransferase</fullName>
    </alternativeName>
</protein>
<feature type="binding site" evidence="19">
    <location>
        <begin position="42"/>
        <end position="44"/>
    </location>
    <ligand>
        <name>GTP</name>
        <dbReference type="ChEBI" id="CHEBI:37565"/>
    </ligand>
</feature>
<feature type="domain" description="AAA+ ATPase" evidence="20">
    <location>
        <begin position="9"/>
        <end position="169"/>
    </location>
</feature>
<evidence type="ECO:0000256" key="15">
    <source>
        <dbReference type="ARBA" id="ARBA00023134"/>
    </source>
</evidence>
<reference evidence="21 22" key="1">
    <citation type="submission" date="2019-10" db="EMBL/GenBank/DDBJ databases">
        <title>Dictyobacter vulcani sp. nov., within the class Ktedonobacteria, isolated from soil of volcanic Mt. Zao.</title>
        <authorList>
            <person name="Zheng Y."/>
            <person name="Wang C.M."/>
            <person name="Sakai Y."/>
            <person name="Abe K."/>
            <person name="Yokota A."/>
            <person name="Yabe S."/>
        </authorList>
    </citation>
    <scope>NUCLEOTIDE SEQUENCE [LARGE SCALE GENOMIC DNA]</scope>
    <source>
        <strain evidence="21 22">W12</strain>
    </source>
</reference>
<dbReference type="AlphaFoldDB" id="A0A5J4KCG8"/>
<evidence type="ECO:0000256" key="2">
    <source>
        <dbReference type="ARBA" id="ARBA00000711"/>
    </source>
</evidence>
<keyword evidence="10" id="KW-0169">Cobalamin biosynthesis</keyword>
<dbReference type="EC" id="2.7.7.62" evidence="9"/>
<feature type="binding site" evidence="19">
    <location>
        <begin position="17"/>
        <end position="24"/>
    </location>
    <ligand>
        <name>GTP</name>
        <dbReference type="ChEBI" id="CHEBI:37565"/>
    </ligand>
</feature>
<keyword evidence="11 21" id="KW-0808">Transferase</keyword>
<evidence type="ECO:0000256" key="17">
    <source>
        <dbReference type="ARBA" id="ARBA00030571"/>
    </source>
</evidence>
<evidence type="ECO:0000256" key="5">
    <source>
        <dbReference type="ARBA" id="ARBA00004692"/>
    </source>
</evidence>
<keyword evidence="12 19" id="KW-0547">Nucleotide-binding</keyword>
<feature type="binding site" evidence="19">
    <location>
        <position position="70"/>
    </location>
    <ligand>
        <name>GTP</name>
        <dbReference type="ChEBI" id="CHEBI:37565"/>
    </ligand>
</feature>
<evidence type="ECO:0000256" key="7">
    <source>
        <dbReference type="ARBA" id="ARBA00007490"/>
    </source>
</evidence>
<evidence type="ECO:0000256" key="11">
    <source>
        <dbReference type="ARBA" id="ARBA00022679"/>
    </source>
</evidence>
<evidence type="ECO:0000256" key="10">
    <source>
        <dbReference type="ARBA" id="ARBA00022573"/>
    </source>
</evidence>
<dbReference type="UniPathway" id="UPA00148">
    <property type="reaction ID" value="UER00236"/>
</dbReference>
<comment type="catalytic activity">
    <reaction evidence="2">
        <text>adenosylcob(III)inamide phosphate + GTP + H(+) = adenosylcob(III)inamide-GDP + diphosphate</text>
        <dbReference type="Rhea" id="RHEA:22712"/>
        <dbReference type="ChEBI" id="CHEBI:15378"/>
        <dbReference type="ChEBI" id="CHEBI:33019"/>
        <dbReference type="ChEBI" id="CHEBI:37565"/>
        <dbReference type="ChEBI" id="CHEBI:58502"/>
        <dbReference type="ChEBI" id="CHEBI:60487"/>
        <dbReference type="EC" id="2.7.7.62"/>
    </reaction>
</comment>
<evidence type="ECO:0000256" key="12">
    <source>
        <dbReference type="ARBA" id="ARBA00022741"/>
    </source>
</evidence>
<keyword evidence="14" id="KW-0067">ATP-binding</keyword>
<dbReference type="EMBL" id="BKZW01000001">
    <property type="protein sequence ID" value="GER86438.1"/>
    <property type="molecule type" value="Genomic_DNA"/>
</dbReference>
<dbReference type="PANTHER" id="PTHR34848">
    <property type="match status" value="1"/>
</dbReference>
<evidence type="ECO:0000256" key="16">
    <source>
        <dbReference type="ARBA" id="ARBA00029570"/>
    </source>
</evidence>
<sequence length="203" mass="22062">MDTLNPVERPRLVLVLGGARSGKSTFAERLAVQSGRQVAYIATATASDEDMRDRIARHQAARSATWQTIEEPLHLAAAVERAAKLADVLILDCMTVWLSNWLFSQDQSEHMEDDTISAQHYAGALHEIDALLGAVAALEAGKTLVVVTNEVGLGIVPAYALGRVYRDILGLINQRIAAVSSRVYLMVAGLGVDIKRLHEHAEL</sequence>
<evidence type="ECO:0000256" key="8">
    <source>
        <dbReference type="ARBA" id="ARBA00012016"/>
    </source>
</evidence>
<evidence type="ECO:0000256" key="4">
    <source>
        <dbReference type="ARBA" id="ARBA00003889"/>
    </source>
</evidence>
<comment type="caution">
    <text evidence="21">The sequence shown here is derived from an EMBL/GenBank/DDBJ whole genome shotgun (WGS) entry which is preliminary data.</text>
</comment>
<dbReference type="EC" id="2.7.1.156" evidence="8"/>
<keyword evidence="13 21" id="KW-0418">Kinase</keyword>
<proteinExistence type="inferred from homology"/>
<evidence type="ECO:0000313" key="21">
    <source>
        <dbReference type="EMBL" id="GER86438.1"/>
    </source>
</evidence>
<evidence type="ECO:0000256" key="9">
    <source>
        <dbReference type="ARBA" id="ARBA00012523"/>
    </source>
</evidence>
<evidence type="ECO:0000256" key="18">
    <source>
        <dbReference type="PIRSR" id="PIRSR006135-1"/>
    </source>
</evidence>
<evidence type="ECO:0000256" key="3">
    <source>
        <dbReference type="ARBA" id="ARBA00001522"/>
    </source>
</evidence>
<gene>
    <name evidence="21" type="ORF">KDW_06000</name>
</gene>
<dbReference type="SMART" id="SM00382">
    <property type="entry name" value="AAA"/>
    <property type="match status" value="1"/>
</dbReference>
<dbReference type="InterPro" id="IPR003593">
    <property type="entry name" value="AAA+_ATPase"/>
</dbReference>
<dbReference type="PIRSF" id="PIRSF006135">
    <property type="entry name" value="CobU"/>
    <property type="match status" value="1"/>
</dbReference>
<dbReference type="CDD" id="cd00544">
    <property type="entry name" value="CobU"/>
    <property type="match status" value="1"/>
</dbReference>
<evidence type="ECO:0000256" key="6">
    <source>
        <dbReference type="ARBA" id="ARBA00005159"/>
    </source>
</evidence>
<dbReference type="GO" id="GO:0008820">
    <property type="term" value="F:cobinamide phosphate guanylyltransferase activity"/>
    <property type="evidence" value="ECO:0007669"/>
    <property type="project" value="UniProtKB-EC"/>
</dbReference>
<dbReference type="RefSeq" id="WP_151754570.1">
    <property type="nucleotide sequence ID" value="NZ_BKZW01000001.1"/>
</dbReference>
<dbReference type="Gene3D" id="3.40.50.300">
    <property type="entry name" value="P-loop containing nucleotide triphosphate hydrolases"/>
    <property type="match status" value="1"/>
</dbReference>
<feature type="active site" description="GMP-histidine intermediate" evidence="18">
    <location>
        <position position="58"/>
    </location>
</feature>
<comment type="pathway">
    <text evidence="5">Cofactor biosynthesis; adenosylcobalamin biosynthesis; adenosylcobalamin from cob(II)yrinate a,c-diamide: step 6/7.</text>
</comment>
<organism evidence="21 22">
    <name type="scientific">Dictyobacter vulcani</name>
    <dbReference type="NCBI Taxonomy" id="2607529"/>
    <lineage>
        <taxon>Bacteria</taxon>
        <taxon>Bacillati</taxon>
        <taxon>Chloroflexota</taxon>
        <taxon>Ktedonobacteria</taxon>
        <taxon>Ktedonobacterales</taxon>
        <taxon>Dictyobacteraceae</taxon>
        <taxon>Dictyobacter</taxon>
    </lineage>
</organism>
<dbReference type="GO" id="GO:0009236">
    <property type="term" value="P:cobalamin biosynthetic process"/>
    <property type="evidence" value="ECO:0007669"/>
    <property type="project" value="UniProtKB-UniPathway"/>
</dbReference>
<dbReference type="Proteomes" id="UP000326912">
    <property type="component" value="Unassembled WGS sequence"/>
</dbReference>
<comment type="catalytic activity">
    <reaction evidence="1">
        <text>adenosylcob(III)inamide + ATP = adenosylcob(III)inamide phosphate + ADP + H(+)</text>
        <dbReference type="Rhea" id="RHEA:15769"/>
        <dbReference type="ChEBI" id="CHEBI:2480"/>
        <dbReference type="ChEBI" id="CHEBI:15378"/>
        <dbReference type="ChEBI" id="CHEBI:30616"/>
        <dbReference type="ChEBI" id="CHEBI:58502"/>
        <dbReference type="ChEBI" id="CHEBI:456216"/>
        <dbReference type="EC" id="2.7.1.156"/>
    </reaction>
</comment>
<evidence type="ECO:0000256" key="14">
    <source>
        <dbReference type="ARBA" id="ARBA00022840"/>
    </source>
</evidence>
<dbReference type="Pfam" id="PF02283">
    <property type="entry name" value="CobU"/>
    <property type="match status" value="1"/>
</dbReference>
<dbReference type="PANTHER" id="PTHR34848:SF1">
    <property type="entry name" value="BIFUNCTIONAL ADENOSYLCOBALAMIN BIOSYNTHESIS PROTEIN COBU"/>
    <property type="match status" value="1"/>
</dbReference>
<comment type="catalytic activity">
    <reaction evidence="3">
        <text>adenosylcob(III)inamide + GTP = adenosylcob(III)inamide phosphate + GDP + H(+)</text>
        <dbReference type="Rhea" id="RHEA:15765"/>
        <dbReference type="ChEBI" id="CHEBI:2480"/>
        <dbReference type="ChEBI" id="CHEBI:15378"/>
        <dbReference type="ChEBI" id="CHEBI:37565"/>
        <dbReference type="ChEBI" id="CHEBI:58189"/>
        <dbReference type="ChEBI" id="CHEBI:58502"/>
        <dbReference type="EC" id="2.7.1.156"/>
    </reaction>
</comment>
<dbReference type="InterPro" id="IPR003203">
    <property type="entry name" value="CobU/CobP"/>
</dbReference>
<name>A0A5J4KCG8_9CHLR</name>
<dbReference type="NCBIfam" id="NF004469">
    <property type="entry name" value="PRK05800.1"/>
    <property type="match status" value="1"/>
</dbReference>
<dbReference type="GO" id="GO:0043752">
    <property type="term" value="F:adenosylcobinamide kinase activity"/>
    <property type="evidence" value="ECO:0007669"/>
    <property type="project" value="UniProtKB-EC"/>
</dbReference>
<keyword evidence="15 19" id="KW-0342">GTP-binding</keyword>
<comment type="similarity">
    <text evidence="7">Belongs to the CobU/CobP family.</text>
</comment>
<keyword evidence="22" id="KW-1185">Reference proteome</keyword>
<comment type="function">
    <text evidence="4">Catalyzes ATP-dependent phosphorylation of adenosylcobinamide and addition of GMP to adenosylcobinamide phosphate.</text>
</comment>
<dbReference type="InterPro" id="IPR027417">
    <property type="entry name" value="P-loop_NTPase"/>
</dbReference>
<accession>A0A5J4KCG8</accession>
<dbReference type="GO" id="GO:0005524">
    <property type="term" value="F:ATP binding"/>
    <property type="evidence" value="ECO:0007669"/>
    <property type="project" value="UniProtKB-KW"/>
</dbReference>